<comment type="caution">
    <text evidence="1">The sequence shown here is derived from an EMBL/GenBank/DDBJ whole genome shotgun (WGS) entry which is preliminary data.</text>
</comment>
<dbReference type="EMBL" id="CM051397">
    <property type="protein sequence ID" value="KAJ4720761.1"/>
    <property type="molecule type" value="Genomic_DNA"/>
</dbReference>
<protein>
    <submittedName>
        <fullName evidence="1">ABC transporter G family member</fullName>
    </submittedName>
</protein>
<gene>
    <name evidence="1" type="ORF">OWV82_008533</name>
</gene>
<reference evidence="1 2" key="1">
    <citation type="journal article" date="2023" name="Science">
        <title>Complex scaffold remodeling in plant triterpene biosynthesis.</title>
        <authorList>
            <person name="De La Pena R."/>
            <person name="Hodgson H."/>
            <person name="Liu J.C."/>
            <person name="Stephenson M.J."/>
            <person name="Martin A.C."/>
            <person name="Owen C."/>
            <person name="Harkess A."/>
            <person name="Leebens-Mack J."/>
            <person name="Jimenez L.E."/>
            <person name="Osbourn A."/>
            <person name="Sattely E.S."/>
        </authorList>
    </citation>
    <scope>NUCLEOTIDE SEQUENCE [LARGE SCALE GENOMIC DNA]</scope>
    <source>
        <strain evidence="2">cv. JPN11</strain>
        <tissue evidence="1">Leaf</tissue>
    </source>
</reference>
<evidence type="ECO:0000313" key="2">
    <source>
        <dbReference type="Proteomes" id="UP001164539"/>
    </source>
</evidence>
<evidence type="ECO:0000313" key="1">
    <source>
        <dbReference type="EMBL" id="KAJ4720761.1"/>
    </source>
</evidence>
<organism evidence="1 2">
    <name type="scientific">Melia azedarach</name>
    <name type="common">Chinaberry tree</name>
    <dbReference type="NCBI Taxonomy" id="155640"/>
    <lineage>
        <taxon>Eukaryota</taxon>
        <taxon>Viridiplantae</taxon>
        <taxon>Streptophyta</taxon>
        <taxon>Embryophyta</taxon>
        <taxon>Tracheophyta</taxon>
        <taxon>Spermatophyta</taxon>
        <taxon>Magnoliopsida</taxon>
        <taxon>eudicotyledons</taxon>
        <taxon>Gunneridae</taxon>
        <taxon>Pentapetalae</taxon>
        <taxon>rosids</taxon>
        <taxon>malvids</taxon>
        <taxon>Sapindales</taxon>
        <taxon>Meliaceae</taxon>
        <taxon>Melia</taxon>
    </lineage>
</organism>
<sequence length="1130" mass="125915">MSLKKLKMLKSCLILRWVVVLLSLTRLVQCQDVSEFDNPAVLPLITQVVYRRLSNLTAFMNQDISDRASFCVKDPEADWHQAFNFSSNLDFLASCIKKTRGDMQQRICTAAEIKFYLNSFFESSDSASHLKPNKNCNLTTWVSGCEPGWACSVGQNQQVDLNSRSIPSRTHDCQACCEGFFCPHGLTCMIPCPLGSYCPQATLNKSTGICEPYNYQLPSGRPNHTCGGANIWADIGSSPEIFCSAGSYCPTTVHRNACSSGHYCRMGSTSEKRCFKLTSCNPNATNENMHAYGIMLLAALSTLLLIIYNCFDQVLTTRERRLAKKREAAARTARETAKARQRWKSAKDAAKKHASGLQAQLSRTFSRKKSMQHPEKLKILNQAQSETDDLYPPSHSRAWSGPLPPPPPSKGKKKEPSDLMRMVHEIEDDPDNYEGINVELEDVKTKGHMLKGKDLSTHSQIFNYAYAQLEKEKAQQQENKNLTFSGVVSMATNTEVRKRPLIEVSFKDLTLTLKAKNTHLLRCVTGKLKPGRITAVMGPSGAGKTTFLSALAGKAIACKTTGLILINGKNEPIHSYKKIIGFVPQDDIVHGNLTVEENLWFPRKLQLATSRVKIFQIGDAAYARLSADLAKADKVLVVERVIDTLGLQAVRDSLVGTVEKRGISGGQRKRVNVGLEMVMEPSLLLLDEPTSGLDSASSQLLLRALRREALEGVSVCLVVHQPSYVLFRMFDDLVLLAKGGLTVYHGSVKKVEEYFAGLGIIVPERVNPPDHFIDILEGIVTPSISSNVSYKDLPIRWMLHNGYPVPQDMHQNAARLVMSSDGVNPANRINLGANGVEEKSFAGELWQDVKNHVELHRDHLRLNFLKSKDLSNRKTPGVFRQYRYFLGRVAKQRLRESKHQAVDYLILLLAGACLGSLSKVSDESFGATAYGHTIIAVSLLCKIAALRTFSLEKLQYWRERASGMSSLAYFLAKDTIDHFNTVIKPVVYLSMFYFFTNPRSSFADNYTVMLCLVYCVTGIAYALAIFFQPGSAQLWSVLLPVVLTLVATRKSDSEVMKDIANLCYPKWALQAFVVANAERYYGVWLITRCGLLMKSGYDLHEWGLCIGILILFGVVSRIIAFFGMLILHKK</sequence>
<dbReference type="Proteomes" id="UP001164539">
    <property type="component" value="Chromosome 4"/>
</dbReference>
<keyword evidence="2" id="KW-1185">Reference proteome</keyword>
<name>A0ACC1YAK8_MELAZ</name>
<accession>A0ACC1YAK8</accession>
<proteinExistence type="predicted"/>